<name>A0A7T4R4G3_9GAMM</name>
<accession>A0A7T4R4G3</accession>
<dbReference type="PANTHER" id="PTHR21496">
    <property type="entry name" value="FERREDOXIN-RELATED"/>
    <property type="match status" value="1"/>
</dbReference>
<evidence type="ECO:0000256" key="3">
    <source>
        <dbReference type="ARBA" id="ARBA00023004"/>
    </source>
</evidence>
<feature type="domain" description="Rieske" evidence="7">
    <location>
        <begin position="7"/>
        <end position="101"/>
    </location>
</feature>
<comment type="cofactor">
    <cofactor evidence="5">
        <name>[2Fe-2S] cluster</name>
        <dbReference type="ChEBI" id="CHEBI:190135"/>
    </cofactor>
</comment>
<evidence type="ECO:0000256" key="2">
    <source>
        <dbReference type="ARBA" id="ARBA00022723"/>
    </source>
</evidence>
<dbReference type="AlphaFoldDB" id="A0A7T4R4G3"/>
<keyword evidence="4" id="KW-0411">Iron-sulfur</keyword>
<evidence type="ECO:0000256" key="4">
    <source>
        <dbReference type="ARBA" id="ARBA00023014"/>
    </source>
</evidence>
<dbReference type="EMBL" id="CP066167">
    <property type="protein sequence ID" value="QQD20007.1"/>
    <property type="molecule type" value="Genomic_DNA"/>
</dbReference>
<keyword evidence="9" id="KW-1185">Reference proteome</keyword>
<evidence type="ECO:0000256" key="5">
    <source>
        <dbReference type="ARBA" id="ARBA00034078"/>
    </source>
</evidence>
<dbReference type="PANTHER" id="PTHR21496:SF0">
    <property type="entry name" value="RIESKE DOMAIN-CONTAINING PROTEIN"/>
    <property type="match status" value="1"/>
</dbReference>
<proteinExistence type="inferred from homology"/>
<dbReference type="RefSeq" id="WP_198571484.1">
    <property type="nucleotide sequence ID" value="NZ_CP066167.1"/>
</dbReference>
<evidence type="ECO:0000313" key="8">
    <source>
        <dbReference type="EMBL" id="QQD20007.1"/>
    </source>
</evidence>
<keyword evidence="3" id="KW-0408">Iron</keyword>
<dbReference type="InterPro" id="IPR017941">
    <property type="entry name" value="Rieske_2Fe-2S"/>
</dbReference>
<evidence type="ECO:0000256" key="6">
    <source>
        <dbReference type="ARBA" id="ARBA00038001"/>
    </source>
</evidence>
<gene>
    <name evidence="8" type="ORF">I6N98_09335</name>
</gene>
<dbReference type="KEGG" id="snan:I6N98_09335"/>
<evidence type="ECO:0000313" key="9">
    <source>
        <dbReference type="Proteomes" id="UP000596063"/>
    </source>
</evidence>
<sequence>MHYYSLEKLINLCDGYRKTFKIDSHHLLLLQVDGQRFLIESLCPHRAYPLSMADIQGHVLICPKHAYCFDLRSGQVKHYSEEPCRDLRRYELVYQGNEVGVMLD</sequence>
<dbReference type="Gene3D" id="2.102.10.10">
    <property type="entry name" value="Rieske [2Fe-2S] iron-sulphur domain"/>
    <property type="match status" value="1"/>
</dbReference>
<dbReference type="SUPFAM" id="SSF50022">
    <property type="entry name" value="ISP domain"/>
    <property type="match status" value="1"/>
</dbReference>
<dbReference type="CDD" id="cd03467">
    <property type="entry name" value="Rieske"/>
    <property type="match status" value="1"/>
</dbReference>
<dbReference type="PROSITE" id="PS51296">
    <property type="entry name" value="RIESKE"/>
    <property type="match status" value="1"/>
</dbReference>
<evidence type="ECO:0000259" key="7">
    <source>
        <dbReference type="PROSITE" id="PS51296"/>
    </source>
</evidence>
<dbReference type="Proteomes" id="UP000596063">
    <property type="component" value="Chromosome"/>
</dbReference>
<keyword evidence="1" id="KW-0001">2Fe-2S</keyword>
<dbReference type="GO" id="GO:0046872">
    <property type="term" value="F:metal ion binding"/>
    <property type="evidence" value="ECO:0007669"/>
    <property type="project" value="UniProtKB-KW"/>
</dbReference>
<dbReference type="InterPro" id="IPR036922">
    <property type="entry name" value="Rieske_2Fe-2S_sf"/>
</dbReference>
<organism evidence="8 9">
    <name type="scientific">Spongiibacter nanhainus</name>
    <dbReference type="NCBI Taxonomy" id="2794344"/>
    <lineage>
        <taxon>Bacteria</taxon>
        <taxon>Pseudomonadati</taxon>
        <taxon>Pseudomonadota</taxon>
        <taxon>Gammaproteobacteria</taxon>
        <taxon>Cellvibrionales</taxon>
        <taxon>Spongiibacteraceae</taxon>
        <taxon>Spongiibacter</taxon>
    </lineage>
</organism>
<evidence type="ECO:0000256" key="1">
    <source>
        <dbReference type="ARBA" id="ARBA00022714"/>
    </source>
</evidence>
<keyword evidence="2" id="KW-0479">Metal-binding</keyword>
<dbReference type="GO" id="GO:0051537">
    <property type="term" value="F:2 iron, 2 sulfur cluster binding"/>
    <property type="evidence" value="ECO:0007669"/>
    <property type="project" value="UniProtKB-KW"/>
</dbReference>
<reference evidence="8 9" key="1">
    <citation type="submission" date="2020-12" db="EMBL/GenBank/DDBJ databases">
        <authorList>
            <person name="Shan Y."/>
        </authorList>
    </citation>
    <scope>NUCLEOTIDE SEQUENCE [LARGE SCALE GENOMIC DNA]</scope>
    <source>
        <strain evidence="9">csc3.9</strain>
    </source>
</reference>
<protein>
    <submittedName>
        <fullName evidence="8">Rieske (2Fe-2S) protein</fullName>
    </submittedName>
</protein>
<comment type="similarity">
    <text evidence="6">Belongs to the bacterial ring-hydroxylating dioxygenase ferredoxin component family.</text>
</comment>
<dbReference type="Pfam" id="PF00355">
    <property type="entry name" value="Rieske"/>
    <property type="match status" value="1"/>
</dbReference>